<accession>A0A0D1E157</accession>
<protein>
    <recommendedName>
        <fullName evidence="6">SET domain-containing protein</fullName>
    </recommendedName>
</protein>
<gene>
    <name evidence="4" type="ORF">UMAG_02170</name>
</gene>
<dbReference type="PANTHER" id="PTHR13271">
    <property type="entry name" value="UNCHARACTERIZED PUTATIVE METHYLTRANSFERASE"/>
    <property type="match status" value="1"/>
</dbReference>
<dbReference type="AlphaFoldDB" id="A0A0D1E157"/>
<keyword evidence="2" id="KW-0808">Transferase</keyword>
<dbReference type="GO" id="GO:0042800">
    <property type="term" value="F:histone H3K4 methyltransferase activity"/>
    <property type="evidence" value="ECO:0000318"/>
    <property type="project" value="GO_Central"/>
</dbReference>
<dbReference type="GeneID" id="23562982"/>
<evidence type="ECO:0000256" key="2">
    <source>
        <dbReference type="ARBA" id="ARBA00022679"/>
    </source>
</evidence>
<evidence type="ECO:0000256" key="1">
    <source>
        <dbReference type="ARBA" id="ARBA00022603"/>
    </source>
</evidence>
<dbReference type="InParanoid" id="A0A0D1E157"/>
<keyword evidence="3" id="KW-0949">S-adenosyl-L-methionine</keyword>
<evidence type="ECO:0000256" key="3">
    <source>
        <dbReference type="ARBA" id="ARBA00022691"/>
    </source>
</evidence>
<evidence type="ECO:0000313" key="4">
    <source>
        <dbReference type="EMBL" id="KIS69636.1"/>
    </source>
</evidence>
<keyword evidence="5" id="KW-1185">Reference proteome</keyword>
<evidence type="ECO:0008006" key="6">
    <source>
        <dbReference type="Google" id="ProtNLM"/>
    </source>
</evidence>
<sequence>MTRDSSSVAELNRLLSELLTISASARKYLSSKESTVEVSDQVPAGRGLVFRNRIEPEQVLLTLPFDTLINVKTYKSFFHPATLPIPVRTATSGRNNRITNANHSRSSSQLLSFLLARARIEISLKRERTNAETNPKHQALQRFVQTLPQRFDTVPLTWSMFVHRLEHSQIPLPPSWKQRFFGQLLQALPPHSQYLQHKVRQRFEKDWQALCALRDTHPALLAEPALLTCNPDLARSIVRSIDLDTFLWAWLCVNSRCLYLPLGLADHADNFTLAPLLDMANHTSDPALECKVTYASDGGFELRAPSNEAHRKPSPKDASFAAMPGDECFITYGPHSNESLLSEYGFVLPTQLTLTEHASQDASSHAESGQHWQGSRYVDVLMDHHVERLLQAQGADGERKIELLQNRGYWRGYTVHPYPEPAHPSHRLIPALRLAALDLNPPTITSLPSKMAKAHTKGSVKAGYKPHFQASSIIGNADESSDLDRWEATLTGFRDTVSDENERQAHRILVDLCQARRKDTETARQHLCAAQTIFVEHSNNAAVKNDGPVEPDLNACTSSMAFVQQLLDEEQKVLELVSRAAHDQVEW</sequence>
<dbReference type="STRING" id="237631.A0A0D1E157"/>
<reference evidence="4 5" key="1">
    <citation type="journal article" date="2006" name="Nature">
        <title>Insights from the genome of the biotrophic fungal plant pathogen Ustilago maydis.</title>
        <authorList>
            <person name="Kamper J."/>
            <person name="Kahmann R."/>
            <person name="Bolker M."/>
            <person name="Ma L.J."/>
            <person name="Brefort T."/>
            <person name="Saville B.J."/>
            <person name="Banuett F."/>
            <person name="Kronstad J.W."/>
            <person name="Gold S.E."/>
            <person name="Muller O."/>
            <person name="Perlin M.H."/>
            <person name="Wosten H.A."/>
            <person name="de Vries R."/>
            <person name="Ruiz-Herrera J."/>
            <person name="Reynaga-Pena C.G."/>
            <person name="Snetselaar K."/>
            <person name="McCann M."/>
            <person name="Perez-Martin J."/>
            <person name="Feldbrugge M."/>
            <person name="Basse C.W."/>
            <person name="Steinberg G."/>
            <person name="Ibeas J.I."/>
            <person name="Holloman W."/>
            <person name="Guzman P."/>
            <person name="Farman M."/>
            <person name="Stajich J.E."/>
            <person name="Sentandreu R."/>
            <person name="Gonzalez-Prieto J.M."/>
            <person name="Kennell J.C."/>
            <person name="Molina L."/>
            <person name="Schirawski J."/>
            <person name="Mendoza-Mendoza A."/>
            <person name="Greilinger D."/>
            <person name="Munch K."/>
            <person name="Rossel N."/>
            <person name="Scherer M."/>
            <person name="Vranes M."/>
            <person name="Ladendorf O."/>
            <person name="Vincon V."/>
            <person name="Fuchs U."/>
            <person name="Sandrock B."/>
            <person name="Meng S."/>
            <person name="Ho E.C."/>
            <person name="Cahill M.J."/>
            <person name="Boyce K.J."/>
            <person name="Klose J."/>
            <person name="Klosterman S.J."/>
            <person name="Deelstra H.J."/>
            <person name="Ortiz-Castellanos L."/>
            <person name="Li W."/>
            <person name="Sanchez-Alonso P."/>
            <person name="Schreier P.H."/>
            <person name="Hauser-Hahn I."/>
            <person name="Vaupel M."/>
            <person name="Koopmann E."/>
            <person name="Friedrich G."/>
            <person name="Voss H."/>
            <person name="Schluter T."/>
            <person name="Margolis J."/>
            <person name="Platt D."/>
            <person name="Swimmer C."/>
            <person name="Gnirke A."/>
            <person name="Chen F."/>
            <person name="Vysotskaia V."/>
            <person name="Mannhaupt G."/>
            <person name="Guldener U."/>
            <person name="Munsterkotter M."/>
            <person name="Haase D."/>
            <person name="Oesterheld M."/>
            <person name="Mewes H.W."/>
            <person name="Mauceli E.W."/>
            <person name="DeCaprio D."/>
            <person name="Wade C.M."/>
            <person name="Butler J."/>
            <person name="Young S."/>
            <person name="Jaffe D.B."/>
            <person name="Calvo S."/>
            <person name="Nusbaum C."/>
            <person name="Galagan J."/>
            <person name="Birren B.W."/>
        </authorList>
    </citation>
    <scope>NUCLEOTIDE SEQUENCE [LARGE SCALE GENOMIC DNA]</scope>
    <source>
        <strain evidence="5">DSM 14603 / FGSC 9021 / UM521</strain>
    </source>
</reference>
<dbReference type="PANTHER" id="PTHR13271:SF47">
    <property type="entry name" value="ACTIN-HISTIDINE N-METHYLTRANSFERASE"/>
    <property type="match status" value="1"/>
</dbReference>
<dbReference type="Gene3D" id="3.90.1410.10">
    <property type="entry name" value="set domain protein methyltransferase, domain 1"/>
    <property type="match status" value="1"/>
</dbReference>
<dbReference type="GO" id="GO:0003713">
    <property type="term" value="F:transcription coactivator activity"/>
    <property type="evidence" value="ECO:0000318"/>
    <property type="project" value="GO_Central"/>
</dbReference>
<dbReference type="VEuPathDB" id="FungiDB:UMAG_02170"/>
<name>A0A0D1E157_MYCMD</name>
<dbReference type="Proteomes" id="UP000000561">
    <property type="component" value="Chromosome 5"/>
</dbReference>
<dbReference type="KEGG" id="uma:UMAG_02170"/>
<dbReference type="GO" id="GO:0046975">
    <property type="term" value="F:histone H3K36 methyltransferase activity"/>
    <property type="evidence" value="ECO:0000318"/>
    <property type="project" value="GO_Central"/>
</dbReference>
<dbReference type="InterPro" id="IPR046341">
    <property type="entry name" value="SET_dom_sf"/>
</dbReference>
<dbReference type="OMA" id="DECFITY"/>
<organism evidence="4 5">
    <name type="scientific">Mycosarcoma maydis</name>
    <name type="common">Corn smut fungus</name>
    <name type="synonym">Ustilago maydis</name>
    <dbReference type="NCBI Taxonomy" id="5270"/>
    <lineage>
        <taxon>Eukaryota</taxon>
        <taxon>Fungi</taxon>
        <taxon>Dikarya</taxon>
        <taxon>Basidiomycota</taxon>
        <taxon>Ustilaginomycotina</taxon>
        <taxon>Ustilaginomycetes</taxon>
        <taxon>Ustilaginales</taxon>
        <taxon>Ustilaginaceae</taxon>
        <taxon>Mycosarcoma</taxon>
    </lineage>
</organism>
<dbReference type="RefSeq" id="XP_011388523.1">
    <property type="nucleotide sequence ID" value="XM_011390221.1"/>
</dbReference>
<dbReference type="eggNOG" id="KOG1337">
    <property type="taxonomic scope" value="Eukaryota"/>
</dbReference>
<dbReference type="InterPro" id="IPR050600">
    <property type="entry name" value="SETD3_SETD6_MTase"/>
</dbReference>
<dbReference type="GO" id="GO:0032259">
    <property type="term" value="P:methylation"/>
    <property type="evidence" value="ECO:0007669"/>
    <property type="project" value="UniProtKB-KW"/>
</dbReference>
<dbReference type="GO" id="GO:0045944">
    <property type="term" value="P:positive regulation of transcription by RNA polymerase II"/>
    <property type="evidence" value="ECO:0000318"/>
    <property type="project" value="GO_Central"/>
</dbReference>
<dbReference type="OrthoDB" id="341421at2759"/>
<dbReference type="EMBL" id="CM003144">
    <property type="protein sequence ID" value="KIS69636.1"/>
    <property type="molecule type" value="Genomic_DNA"/>
</dbReference>
<dbReference type="SUPFAM" id="SSF82199">
    <property type="entry name" value="SET domain"/>
    <property type="match status" value="1"/>
</dbReference>
<proteinExistence type="predicted"/>
<evidence type="ECO:0000313" key="5">
    <source>
        <dbReference type="Proteomes" id="UP000000561"/>
    </source>
</evidence>
<keyword evidence="1" id="KW-0489">Methyltransferase</keyword>